<keyword evidence="3" id="KW-0479">Metal-binding</keyword>
<evidence type="ECO:0000313" key="8">
    <source>
        <dbReference type="Proteomes" id="UP000269591"/>
    </source>
</evidence>
<evidence type="ECO:0000259" key="6">
    <source>
        <dbReference type="PROSITE" id="PS51379"/>
    </source>
</evidence>
<evidence type="ECO:0000256" key="1">
    <source>
        <dbReference type="ARBA" id="ARBA00001966"/>
    </source>
</evidence>
<feature type="domain" description="4Fe-4S ferredoxin-type" evidence="6">
    <location>
        <begin position="335"/>
        <end position="364"/>
    </location>
</feature>
<evidence type="ECO:0000256" key="4">
    <source>
        <dbReference type="ARBA" id="ARBA00023004"/>
    </source>
</evidence>
<dbReference type="PANTHER" id="PTHR24960:SF79">
    <property type="entry name" value="PHOTOSYSTEM I IRON-SULFUR CENTER"/>
    <property type="match status" value="1"/>
</dbReference>
<dbReference type="OrthoDB" id="9803397at2"/>
<dbReference type="GO" id="GO:0046872">
    <property type="term" value="F:metal ion binding"/>
    <property type="evidence" value="ECO:0007669"/>
    <property type="project" value="UniProtKB-KW"/>
</dbReference>
<dbReference type="SUPFAM" id="SSF54862">
    <property type="entry name" value="4Fe-4S ferredoxins"/>
    <property type="match status" value="1"/>
</dbReference>
<comment type="cofactor">
    <cofactor evidence="1">
        <name>[4Fe-4S] cluster</name>
        <dbReference type="ChEBI" id="CHEBI:49883"/>
    </cofactor>
</comment>
<feature type="domain" description="4Fe-4S ferredoxin-type" evidence="6">
    <location>
        <begin position="53"/>
        <end position="82"/>
    </location>
</feature>
<keyword evidence="2" id="KW-0004">4Fe-4S</keyword>
<feature type="domain" description="4Fe-4S ferredoxin-type" evidence="6">
    <location>
        <begin position="288"/>
        <end position="317"/>
    </location>
</feature>
<dbReference type="RefSeq" id="WP_123208116.1">
    <property type="nucleotide sequence ID" value="NZ_JBHTHO010000034.1"/>
</dbReference>
<dbReference type="EMBL" id="QIBX01000002">
    <property type="protein sequence ID" value="RNL41418.1"/>
    <property type="molecule type" value="Genomic_DNA"/>
</dbReference>
<gene>
    <name evidence="7" type="ORF">DMP06_02195</name>
</gene>
<protein>
    <submittedName>
        <fullName evidence="7">4Fe-4S ferredoxin</fullName>
    </submittedName>
</protein>
<keyword evidence="4" id="KW-0408">Iron</keyword>
<name>A0A3N0B371_9ACTN</name>
<comment type="caution">
    <text evidence="7">The sequence shown here is derived from an EMBL/GenBank/DDBJ whole genome shotgun (WGS) entry which is preliminary data.</text>
</comment>
<dbReference type="InterPro" id="IPR017900">
    <property type="entry name" value="4Fe4S_Fe_S_CS"/>
</dbReference>
<dbReference type="GO" id="GO:0051539">
    <property type="term" value="F:4 iron, 4 sulfur cluster binding"/>
    <property type="evidence" value="ECO:0007669"/>
    <property type="project" value="UniProtKB-KW"/>
</dbReference>
<sequence>MPSIVDMVDILERLESKALHIEPARCVKVRNRNASCTRCADACTSGAITVEGNSIDIDGEKCTGCGTCTAACPTQAIVCDKPSDEQLAEGLARSMDANGGMAAVICGRVAARKTADVDRVAEVLCLGRVDVPSLVGAAARGAQSIALIDGGCSTCKFRAAVPHIDATADEANALLEAWGSDVRVSRLDAVPQELAAHDREQATGGVSRRGFFTGVKSQAKNLATEAATYGIEKELGIAKEHATLRDTLKVGEDGCLPHGPIPRHEDLLESLFEMGEPDNVTIASHQWGSVTMDPEKCDNCGVCATFCPTGALSKVLRDAPKKPGRPAAKGAKELECLEFRLSDCVGCGTCADVCIGRAITVSHDIEASRVLELEPVSMRGAKRKRGIGGAWRS</sequence>
<dbReference type="AlphaFoldDB" id="A0A3N0B371"/>
<dbReference type="PROSITE" id="PS00198">
    <property type="entry name" value="4FE4S_FER_1"/>
    <property type="match status" value="2"/>
</dbReference>
<keyword evidence="8" id="KW-1185">Reference proteome</keyword>
<reference evidence="8" key="1">
    <citation type="submission" date="2018-05" db="EMBL/GenBank/DDBJ databases">
        <title>Genome Sequencing of selected type strains of the family Eggerthellaceae.</title>
        <authorList>
            <person name="Danylec N."/>
            <person name="Stoll D.A."/>
            <person name="Doetsch A."/>
            <person name="Huch M."/>
        </authorList>
    </citation>
    <scope>NUCLEOTIDE SEQUENCE [LARGE SCALE GENOMIC DNA]</scope>
    <source>
        <strain evidence="8">DSM 24851</strain>
    </source>
</reference>
<dbReference type="InterPro" id="IPR017896">
    <property type="entry name" value="4Fe4S_Fe-S-bd"/>
</dbReference>
<dbReference type="Pfam" id="PF00037">
    <property type="entry name" value="Fer4"/>
    <property type="match status" value="2"/>
</dbReference>
<evidence type="ECO:0000256" key="2">
    <source>
        <dbReference type="ARBA" id="ARBA00022485"/>
    </source>
</evidence>
<dbReference type="Gene3D" id="3.30.70.20">
    <property type="match status" value="1"/>
</dbReference>
<dbReference type="PANTHER" id="PTHR24960">
    <property type="entry name" value="PHOTOSYSTEM I IRON-SULFUR CENTER-RELATED"/>
    <property type="match status" value="1"/>
</dbReference>
<dbReference type="PROSITE" id="PS51379">
    <property type="entry name" value="4FE4S_FER_2"/>
    <property type="match status" value="3"/>
</dbReference>
<keyword evidence="5" id="KW-0411">Iron-sulfur</keyword>
<dbReference type="Pfam" id="PF12838">
    <property type="entry name" value="Fer4_7"/>
    <property type="match status" value="1"/>
</dbReference>
<dbReference type="InterPro" id="IPR050157">
    <property type="entry name" value="PSI_iron-sulfur_center"/>
</dbReference>
<evidence type="ECO:0000313" key="7">
    <source>
        <dbReference type="EMBL" id="RNL41418.1"/>
    </source>
</evidence>
<organism evidence="7 8">
    <name type="scientific">Slackia equolifaciens</name>
    <dbReference type="NCBI Taxonomy" id="498718"/>
    <lineage>
        <taxon>Bacteria</taxon>
        <taxon>Bacillati</taxon>
        <taxon>Actinomycetota</taxon>
        <taxon>Coriobacteriia</taxon>
        <taxon>Eggerthellales</taxon>
        <taxon>Eggerthellaceae</taxon>
        <taxon>Slackia</taxon>
    </lineage>
</organism>
<evidence type="ECO:0000256" key="3">
    <source>
        <dbReference type="ARBA" id="ARBA00022723"/>
    </source>
</evidence>
<proteinExistence type="predicted"/>
<accession>A0A3N0B371</accession>
<evidence type="ECO:0000256" key="5">
    <source>
        <dbReference type="ARBA" id="ARBA00023014"/>
    </source>
</evidence>
<dbReference type="Gene3D" id="3.30.70.3270">
    <property type="match status" value="1"/>
</dbReference>
<dbReference type="Proteomes" id="UP000269591">
    <property type="component" value="Unassembled WGS sequence"/>
</dbReference>